<evidence type="ECO:0000313" key="10">
    <source>
        <dbReference type="EMBL" id="SVD46255.1"/>
    </source>
</evidence>
<dbReference type="PANTHER" id="PTHR30329">
    <property type="entry name" value="STATOR ELEMENT OF FLAGELLAR MOTOR COMPLEX"/>
    <property type="match status" value="1"/>
</dbReference>
<accession>A0A382VJS1</accession>
<reference evidence="10" key="1">
    <citation type="submission" date="2018-05" db="EMBL/GenBank/DDBJ databases">
        <authorList>
            <person name="Lanie J.A."/>
            <person name="Ng W.-L."/>
            <person name="Kazmierczak K.M."/>
            <person name="Andrzejewski T.M."/>
            <person name="Davidsen T.M."/>
            <person name="Wayne K.J."/>
            <person name="Tettelin H."/>
            <person name="Glass J.I."/>
            <person name="Rusch D."/>
            <person name="Podicherti R."/>
            <person name="Tsui H.-C.T."/>
            <person name="Winkler M.E."/>
        </authorList>
    </citation>
    <scope>NUCLEOTIDE SEQUENCE</scope>
</reference>
<keyword evidence="4" id="KW-0472">Membrane</keyword>
<dbReference type="InterPro" id="IPR014169">
    <property type="entry name" value="Pal_lipo_C"/>
</dbReference>
<evidence type="ECO:0000256" key="7">
    <source>
        <dbReference type="ARBA" id="ARBA00023288"/>
    </source>
</evidence>
<dbReference type="InterPro" id="IPR050330">
    <property type="entry name" value="Bact_OuterMem_StrucFunc"/>
</dbReference>
<dbReference type="EMBL" id="UINC01152198">
    <property type="protein sequence ID" value="SVD46255.1"/>
    <property type="molecule type" value="Genomic_DNA"/>
</dbReference>
<dbReference type="CDD" id="cd07185">
    <property type="entry name" value="OmpA_C-like"/>
    <property type="match status" value="1"/>
</dbReference>
<evidence type="ECO:0000256" key="3">
    <source>
        <dbReference type="ARBA" id="ARBA00022729"/>
    </source>
</evidence>
<evidence type="ECO:0000256" key="2">
    <source>
        <dbReference type="ARBA" id="ARBA00022618"/>
    </source>
</evidence>
<dbReference type="GO" id="GO:0009279">
    <property type="term" value="C:cell outer membrane"/>
    <property type="evidence" value="ECO:0007669"/>
    <property type="project" value="UniProtKB-SubCell"/>
</dbReference>
<evidence type="ECO:0000256" key="4">
    <source>
        <dbReference type="ARBA" id="ARBA00023136"/>
    </source>
</evidence>
<evidence type="ECO:0000256" key="8">
    <source>
        <dbReference type="ARBA" id="ARBA00023306"/>
    </source>
</evidence>
<keyword evidence="2" id="KW-0132">Cell division</keyword>
<sequence length="187" mass="19734">MQSKFLTLFGVLVIVAGCETATEETVESGGEGAASTVAGSDVVGADTRAGIVEPGNSSGAEVVAVDPALSFQERLVQQAGDRVFFDFDKAVVRSDGEETLRMQAEFLKQNPGLTVTIAGHCDERGTREYNLALGERRANAAMNYLISLGVSPERLSTISYGKERPIVLGHNEAAWAQNRVGVSGVDG</sequence>
<dbReference type="Pfam" id="PF00691">
    <property type="entry name" value="OmpA"/>
    <property type="match status" value="1"/>
</dbReference>
<protein>
    <recommendedName>
        <fullName evidence="9">OmpA-like domain-containing protein</fullName>
    </recommendedName>
</protein>
<dbReference type="GO" id="GO:0051301">
    <property type="term" value="P:cell division"/>
    <property type="evidence" value="ECO:0007669"/>
    <property type="project" value="UniProtKB-KW"/>
</dbReference>
<dbReference type="HAMAP" id="MF_02204">
    <property type="entry name" value="Pal"/>
    <property type="match status" value="1"/>
</dbReference>
<evidence type="ECO:0000259" key="9">
    <source>
        <dbReference type="PROSITE" id="PS51123"/>
    </source>
</evidence>
<evidence type="ECO:0000256" key="6">
    <source>
        <dbReference type="ARBA" id="ARBA00023237"/>
    </source>
</evidence>
<keyword evidence="6" id="KW-0998">Cell outer membrane</keyword>
<comment type="subcellular location">
    <subcellularLocation>
        <location evidence="1">Cell outer membrane</location>
    </subcellularLocation>
</comment>
<dbReference type="PROSITE" id="PS51257">
    <property type="entry name" value="PROKAR_LIPOPROTEIN"/>
    <property type="match status" value="1"/>
</dbReference>
<dbReference type="AlphaFoldDB" id="A0A382VJS1"/>
<evidence type="ECO:0000256" key="1">
    <source>
        <dbReference type="ARBA" id="ARBA00004442"/>
    </source>
</evidence>
<dbReference type="InterPro" id="IPR006664">
    <property type="entry name" value="OMP_bac"/>
</dbReference>
<keyword evidence="8" id="KW-0131">Cell cycle</keyword>
<dbReference type="Gene3D" id="3.30.1330.60">
    <property type="entry name" value="OmpA-like domain"/>
    <property type="match status" value="1"/>
</dbReference>
<dbReference type="PROSITE" id="PS51123">
    <property type="entry name" value="OMPA_2"/>
    <property type="match status" value="1"/>
</dbReference>
<evidence type="ECO:0000256" key="5">
    <source>
        <dbReference type="ARBA" id="ARBA00023139"/>
    </source>
</evidence>
<dbReference type="InterPro" id="IPR006665">
    <property type="entry name" value="OmpA-like"/>
</dbReference>
<name>A0A382VJS1_9ZZZZ</name>
<dbReference type="PRINTS" id="PR01021">
    <property type="entry name" value="OMPADOMAIN"/>
</dbReference>
<dbReference type="PANTHER" id="PTHR30329:SF21">
    <property type="entry name" value="LIPOPROTEIN YIAD-RELATED"/>
    <property type="match status" value="1"/>
</dbReference>
<organism evidence="10">
    <name type="scientific">marine metagenome</name>
    <dbReference type="NCBI Taxonomy" id="408172"/>
    <lineage>
        <taxon>unclassified sequences</taxon>
        <taxon>metagenomes</taxon>
        <taxon>ecological metagenomes</taxon>
    </lineage>
</organism>
<dbReference type="InterPro" id="IPR039001">
    <property type="entry name" value="Pal"/>
</dbReference>
<feature type="domain" description="OmpA-like" evidence="9">
    <location>
        <begin position="72"/>
        <end position="187"/>
    </location>
</feature>
<keyword evidence="5" id="KW-0564">Palmitate</keyword>
<dbReference type="NCBIfam" id="TIGR02802">
    <property type="entry name" value="Pal_lipo"/>
    <property type="match status" value="1"/>
</dbReference>
<keyword evidence="7" id="KW-0449">Lipoprotein</keyword>
<dbReference type="SUPFAM" id="SSF103088">
    <property type="entry name" value="OmpA-like"/>
    <property type="match status" value="1"/>
</dbReference>
<proteinExistence type="inferred from homology"/>
<dbReference type="InterPro" id="IPR036737">
    <property type="entry name" value="OmpA-like_sf"/>
</dbReference>
<gene>
    <name evidence="10" type="ORF">METZ01_LOCUS399109</name>
</gene>
<keyword evidence="3" id="KW-0732">Signal</keyword>